<dbReference type="Gene3D" id="3.20.20.100">
    <property type="entry name" value="NADP-dependent oxidoreductase domain"/>
    <property type="match status" value="1"/>
</dbReference>
<keyword evidence="3" id="KW-1185">Reference proteome</keyword>
<dbReference type="SUPFAM" id="SSF51430">
    <property type="entry name" value="NAD(P)-linked oxidoreductase"/>
    <property type="match status" value="1"/>
</dbReference>
<evidence type="ECO:0000259" key="1">
    <source>
        <dbReference type="Pfam" id="PF00248"/>
    </source>
</evidence>
<sequence>MAQVAVNWTVNRPGIASVIIGATKLSQLEDNLKALEFEIPTELANRLELVSRPEPQFPYSFFGNEIQGMIHGGVAVGNKPVGYAPNLLIQSAGAGVS</sequence>
<name>A0AAV3XP11_9CYAN</name>
<reference evidence="2" key="1">
    <citation type="submission" date="2019-10" db="EMBL/GenBank/DDBJ databases">
        <title>Draft genome sequece of Microseira wollei NIES-4236.</title>
        <authorList>
            <person name="Yamaguchi H."/>
            <person name="Suzuki S."/>
            <person name="Kawachi M."/>
        </authorList>
    </citation>
    <scope>NUCLEOTIDE SEQUENCE</scope>
    <source>
        <strain evidence="2">NIES-4236</strain>
    </source>
</reference>
<evidence type="ECO:0000313" key="3">
    <source>
        <dbReference type="Proteomes" id="UP001050975"/>
    </source>
</evidence>
<proteinExistence type="predicted"/>
<accession>A0AAV3XP11</accession>
<feature type="domain" description="NADP-dependent oxidoreductase" evidence="1">
    <location>
        <begin position="1"/>
        <end position="48"/>
    </location>
</feature>
<comment type="caution">
    <text evidence="2">The sequence shown here is derived from an EMBL/GenBank/DDBJ whole genome shotgun (WGS) entry which is preliminary data.</text>
</comment>
<dbReference type="EMBL" id="BLAY01000317">
    <property type="protein sequence ID" value="GET44269.1"/>
    <property type="molecule type" value="Genomic_DNA"/>
</dbReference>
<gene>
    <name evidence="2" type="ORF">MiSe_90950</name>
</gene>
<dbReference type="Proteomes" id="UP001050975">
    <property type="component" value="Unassembled WGS sequence"/>
</dbReference>
<organism evidence="2 3">
    <name type="scientific">Microseira wollei NIES-4236</name>
    <dbReference type="NCBI Taxonomy" id="2530354"/>
    <lineage>
        <taxon>Bacteria</taxon>
        <taxon>Bacillati</taxon>
        <taxon>Cyanobacteriota</taxon>
        <taxon>Cyanophyceae</taxon>
        <taxon>Oscillatoriophycideae</taxon>
        <taxon>Aerosakkonematales</taxon>
        <taxon>Aerosakkonemataceae</taxon>
        <taxon>Microseira</taxon>
    </lineage>
</organism>
<dbReference type="InterPro" id="IPR023210">
    <property type="entry name" value="NADP_OxRdtase_dom"/>
</dbReference>
<dbReference type="AlphaFoldDB" id="A0AAV3XP11"/>
<evidence type="ECO:0000313" key="2">
    <source>
        <dbReference type="EMBL" id="GET44269.1"/>
    </source>
</evidence>
<protein>
    <submittedName>
        <fullName evidence="2">Aldo/keto reductase</fullName>
    </submittedName>
</protein>
<dbReference type="InterPro" id="IPR036812">
    <property type="entry name" value="NAD(P)_OxRdtase_dom_sf"/>
</dbReference>
<dbReference type="Pfam" id="PF00248">
    <property type="entry name" value="Aldo_ket_red"/>
    <property type="match status" value="1"/>
</dbReference>